<evidence type="ECO:0000313" key="1">
    <source>
        <dbReference type="EMBL" id="MBB5255173.1"/>
    </source>
</evidence>
<dbReference type="EMBL" id="JACHFY010000049">
    <property type="protein sequence ID" value="MBB5255173.1"/>
    <property type="molecule type" value="Genomic_DNA"/>
</dbReference>
<sequence length="77" mass="8756">MCHITRNKMISTQIPSKSMIKRIDVFYVLSEGIIVSADIQSKSRLNLVHYSRIVIDPISLKIIKESCSCEARSFGKK</sequence>
<dbReference type="AlphaFoldDB" id="A0A7J9RW13"/>
<proteinExistence type="predicted"/>
<gene>
    <name evidence="1" type="ORF">HNQ62_002948</name>
</gene>
<evidence type="ECO:0000313" key="2">
    <source>
        <dbReference type="Proteomes" id="UP000582213"/>
    </source>
</evidence>
<reference evidence="1 2" key="1">
    <citation type="submission" date="2020-08" db="EMBL/GenBank/DDBJ databases">
        <title>Genomic Encyclopedia of Type Strains, Phase IV (KMG-IV): sequencing the most valuable type-strain genomes for metagenomic binning, comparative biology and taxonomic classification.</title>
        <authorList>
            <person name="Goeker M."/>
        </authorList>
    </citation>
    <scope>NUCLEOTIDE SEQUENCE [LARGE SCALE GENOMIC DNA]</scope>
    <source>
        <strain evidence="1 2">DSM 12421</strain>
    </source>
</reference>
<protein>
    <submittedName>
        <fullName evidence="1">Uncharacterized protein</fullName>
    </submittedName>
</protein>
<organism evidence="1 2">
    <name type="scientific">Sulfurisphaera ohwakuensis</name>
    <dbReference type="NCBI Taxonomy" id="69656"/>
    <lineage>
        <taxon>Archaea</taxon>
        <taxon>Thermoproteota</taxon>
        <taxon>Thermoprotei</taxon>
        <taxon>Sulfolobales</taxon>
        <taxon>Sulfolobaceae</taxon>
        <taxon>Sulfurisphaera</taxon>
    </lineage>
</organism>
<accession>A0A7J9RW13</accession>
<dbReference type="Proteomes" id="UP000582213">
    <property type="component" value="Unassembled WGS sequence"/>
</dbReference>
<name>A0A7J9RW13_SULOH</name>
<comment type="caution">
    <text evidence="1">The sequence shown here is derived from an EMBL/GenBank/DDBJ whole genome shotgun (WGS) entry which is preliminary data.</text>
</comment>